<evidence type="ECO:0000256" key="2">
    <source>
        <dbReference type="ARBA" id="ARBA00023186"/>
    </source>
</evidence>
<dbReference type="PANTHER" id="PTHR33643">
    <property type="entry name" value="UREASE ACCESSORY PROTEIN D"/>
    <property type="match status" value="1"/>
</dbReference>
<reference evidence="4 5" key="1">
    <citation type="submission" date="2021-03" db="EMBL/GenBank/DDBJ databases">
        <title>Genomic Encyclopedia of Type Strains, Phase IV (KMG-IV): sequencing the most valuable type-strain genomes for metagenomic binning, comparative biology and taxonomic classification.</title>
        <authorList>
            <person name="Goeker M."/>
        </authorList>
    </citation>
    <scope>NUCLEOTIDE SEQUENCE [LARGE SCALE GENOMIC DNA]</scope>
    <source>
        <strain evidence="4 5">DSM 21292</strain>
    </source>
</reference>
<dbReference type="HAMAP" id="MF_01384">
    <property type="entry name" value="UreD"/>
    <property type="match status" value="1"/>
</dbReference>
<dbReference type="EMBL" id="JAGIKV010000017">
    <property type="protein sequence ID" value="MBP2247664.1"/>
    <property type="molecule type" value="Genomic_DNA"/>
</dbReference>
<keyword evidence="3" id="KW-0963">Cytoplasm</keyword>
<accession>A0ABS4RZE9</accession>
<comment type="subunit">
    <text evidence="3">UreD, UreF and UreG form a complex that acts as a GTP-hydrolysis-dependent molecular chaperone, activating the urease apoprotein by helping to assemble the nickel containing metallocenter of UreC. The UreE protein probably delivers the nickel.</text>
</comment>
<dbReference type="Pfam" id="PF01774">
    <property type="entry name" value="UreD"/>
    <property type="match status" value="1"/>
</dbReference>
<dbReference type="InterPro" id="IPR002669">
    <property type="entry name" value="UreD"/>
</dbReference>
<proteinExistence type="inferred from homology"/>
<keyword evidence="2 3" id="KW-0143">Chaperone</keyword>
<keyword evidence="3" id="KW-0996">Nickel insertion</keyword>
<protein>
    <recommendedName>
        <fullName evidence="3">Urease accessory protein UreD</fullName>
    </recommendedName>
</protein>
<dbReference type="PANTHER" id="PTHR33643:SF1">
    <property type="entry name" value="UREASE ACCESSORY PROTEIN D"/>
    <property type="match status" value="1"/>
</dbReference>
<evidence type="ECO:0000256" key="1">
    <source>
        <dbReference type="ARBA" id="ARBA00007177"/>
    </source>
</evidence>
<keyword evidence="5" id="KW-1185">Reference proteome</keyword>
<organism evidence="4 5">
    <name type="scientific">Paenibacillus xylanexedens</name>
    <dbReference type="NCBI Taxonomy" id="528191"/>
    <lineage>
        <taxon>Bacteria</taxon>
        <taxon>Bacillati</taxon>
        <taxon>Bacillota</taxon>
        <taxon>Bacilli</taxon>
        <taxon>Bacillales</taxon>
        <taxon>Paenibacillaceae</taxon>
        <taxon>Paenibacillus</taxon>
    </lineage>
</organism>
<evidence type="ECO:0000313" key="5">
    <source>
        <dbReference type="Proteomes" id="UP000810207"/>
    </source>
</evidence>
<comment type="function">
    <text evidence="3">Required for maturation of urease via the functional incorporation of the urease nickel metallocenter.</text>
</comment>
<comment type="caution">
    <text evidence="4">The sequence shown here is derived from an EMBL/GenBank/DDBJ whole genome shotgun (WGS) entry which is preliminary data.</text>
</comment>
<comment type="similarity">
    <text evidence="1 3">Belongs to the UreD family.</text>
</comment>
<dbReference type="Proteomes" id="UP000810207">
    <property type="component" value="Unassembled WGS sequence"/>
</dbReference>
<evidence type="ECO:0000313" key="4">
    <source>
        <dbReference type="EMBL" id="MBP2247664.1"/>
    </source>
</evidence>
<comment type="subcellular location">
    <subcellularLocation>
        <location evidence="3">Cytoplasm</location>
    </subcellularLocation>
</comment>
<evidence type="ECO:0000256" key="3">
    <source>
        <dbReference type="HAMAP-Rule" id="MF_01384"/>
    </source>
</evidence>
<gene>
    <name evidence="3" type="primary">ureD</name>
    <name evidence="4" type="ORF">J2Z28_004327</name>
</gene>
<sequence length="319" mass="35462">MNINTWMTMLPLHICIHTAMNMALTRINSSSVPTGTEINRNESAGAPVTRRSELRATFAFQGDRTVMTDRYYSAPLRFSRSFRPPGGGTELCVYTSDVSPGVLNGDHYHSEWELGEGTHVMLSSTSATRLHPTPSIPSSVNHHFRLGKGATLEYFPECVIPFKGSSSSLAVTFELEEQAILAYADIWSAGRIHRGEAFQFERYRSLTEIWQGEQLAVWDRFGLEPDTDDPRHSASLLHYTHTAALWMIAPGLGNAELEQVRSVLPPDGRMLAGASLLASGGIGVRLLGMAAWELQEQCLHIWNTLRPHLLGKETLVFRK</sequence>
<name>A0ABS4RZE9_PAEXY</name>